<gene>
    <name evidence="1" type="ORF">HPB52_002929</name>
</gene>
<dbReference type="PANTHER" id="PTHR33198">
    <property type="entry name" value="ANK_REP_REGION DOMAIN-CONTAINING PROTEIN-RELATED"/>
    <property type="match status" value="1"/>
</dbReference>
<comment type="caution">
    <text evidence="1">The sequence shown here is derived from an EMBL/GenBank/DDBJ whole genome shotgun (WGS) entry which is preliminary data.</text>
</comment>
<organism evidence="1 2">
    <name type="scientific">Rhipicephalus sanguineus</name>
    <name type="common">Brown dog tick</name>
    <name type="synonym">Ixodes sanguineus</name>
    <dbReference type="NCBI Taxonomy" id="34632"/>
    <lineage>
        <taxon>Eukaryota</taxon>
        <taxon>Metazoa</taxon>
        <taxon>Ecdysozoa</taxon>
        <taxon>Arthropoda</taxon>
        <taxon>Chelicerata</taxon>
        <taxon>Arachnida</taxon>
        <taxon>Acari</taxon>
        <taxon>Parasitiformes</taxon>
        <taxon>Ixodida</taxon>
        <taxon>Ixodoidea</taxon>
        <taxon>Ixodidae</taxon>
        <taxon>Rhipicephalinae</taxon>
        <taxon>Rhipicephalus</taxon>
        <taxon>Rhipicephalus</taxon>
    </lineage>
</organism>
<proteinExistence type="predicted"/>
<evidence type="ECO:0000313" key="1">
    <source>
        <dbReference type="EMBL" id="KAH7982094.1"/>
    </source>
</evidence>
<dbReference type="EMBL" id="JABSTV010001245">
    <property type="protein sequence ID" value="KAH7982094.1"/>
    <property type="molecule type" value="Genomic_DNA"/>
</dbReference>
<dbReference type="Proteomes" id="UP000821837">
    <property type="component" value="Chromosome 1"/>
</dbReference>
<reference evidence="1" key="2">
    <citation type="submission" date="2021-09" db="EMBL/GenBank/DDBJ databases">
        <authorList>
            <person name="Jia N."/>
            <person name="Wang J."/>
            <person name="Shi W."/>
            <person name="Du L."/>
            <person name="Sun Y."/>
            <person name="Zhan W."/>
            <person name="Jiang J."/>
            <person name="Wang Q."/>
            <person name="Zhang B."/>
            <person name="Ji P."/>
            <person name="Sakyi L.B."/>
            <person name="Cui X."/>
            <person name="Yuan T."/>
            <person name="Jiang B."/>
            <person name="Yang W."/>
            <person name="Lam T.T.-Y."/>
            <person name="Chang Q."/>
            <person name="Ding S."/>
            <person name="Wang X."/>
            <person name="Zhu J."/>
            <person name="Ruan X."/>
            <person name="Zhao L."/>
            <person name="Wei J."/>
            <person name="Que T."/>
            <person name="Du C."/>
            <person name="Cheng J."/>
            <person name="Dai P."/>
            <person name="Han X."/>
            <person name="Huang E."/>
            <person name="Gao Y."/>
            <person name="Liu J."/>
            <person name="Shao H."/>
            <person name="Ye R."/>
            <person name="Li L."/>
            <person name="Wei W."/>
            <person name="Wang X."/>
            <person name="Wang C."/>
            <person name="Huo Q."/>
            <person name="Li W."/>
            <person name="Guo W."/>
            <person name="Chen H."/>
            <person name="Chen S."/>
            <person name="Zhou L."/>
            <person name="Zhou L."/>
            <person name="Ni X."/>
            <person name="Tian J."/>
            <person name="Zhou Y."/>
            <person name="Sheng Y."/>
            <person name="Liu T."/>
            <person name="Pan Y."/>
            <person name="Xia L."/>
            <person name="Li J."/>
            <person name="Zhao F."/>
            <person name="Cao W."/>
        </authorList>
    </citation>
    <scope>NUCLEOTIDE SEQUENCE</scope>
    <source>
        <strain evidence="1">Rsan-2018</strain>
        <tissue evidence="1">Larvae</tissue>
    </source>
</reference>
<keyword evidence="2" id="KW-1185">Reference proteome</keyword>
<reference evidence="1" key="1">
    <citation type="journal article" date="2020" name="Cell">
        <title>Large-Scale Comparative Analyses of Tick Genomes Elucidate Their Genetic Diversity and Vector Capacities.</title>
        <authorList>
            <consortium name="Tick Genome and Microbiome Consortium (TIGMIC)"/>
            <person name="Jia N."/>
            <person name="Wang J."/>
            <person name="Shi W."/>
            <person name="Du L."/>
            <person name="Sun Y."/>
            <person name="Zhan W."/>
            <person name="Jiang J.F."/>
            <person name="Wang Q."/>
            <person name="Zhang B."/>
            <person name="Ji P."/>
            <person name="Bell-Sakyi L."/>
            <person name="Cui X.M."/>
            <person name="Yuan T.T."/>
            <person name="Jiang B.G."/>
            <person name="Yang W.F."/>
            <person name="Lam T.T."/>
            <person name="Chang Q.C."/>
            <person name="Ding S.J."/>
            <person name="Wang X.J."/>
            <person name="Zhu J.G."/>
            <person name="Ruan X.D."/>
            <person name="Zhao L."/>
            <person name="Wei J.T."/>
            <person name="Ye R.Z."/>
            <person name="Que T.C."/>
            <person name="Du C.H."/>
            <person name="Zhou Y.H."/>
            <person name="Cheng J.X."/>
            <person name="Dai P.F."/>
            <person name="Guo W.B."/>
            <person name="Han X.H."/>
            <person name="Huang E.J."/>
            <person name="Li L.F."/>
            <person name="Wei W."/>
            <person name="Gao Y.C."/>
            <person name="Liu J.Z."/>
            <person name="Shao H.Z."/>
            <person name="Wang X."/>
            <person name="Wang C.C."/>
            <person name="Yang T.C."/>
            <person name="Huo Q.B."/>
            <person name="Li W."/>
            <person name="Chen H.Y."/>
            <person name="Chen S.E."/>
            <person name="Zhou L.G."/>
            <person name="Ni X.B."/>
            <person name="Tian J.H."/>
            <person name="Sheng Y."/>
            <person name="Liu T."/>
            <person name="Pan Y.S."/>
            <person name="Xia L.Y."/>
            <person name="Li J."/>
            <person name="Zhao F."/>
            <person name="Cao W.C."/>
        </authorList>
    </citation>
    <scope>NUCLEOTIDE SEQUENCE</scope>
    <source>
        <strain evidence="1">Rsan-2018</strain>
    </source>
</reference>
<evidence type="ECO:0000313" key="2">
    <source>
        <dbReference type="Proteomes" id="UP000821837"/>
    </source>
</evidence>
<protein>
    <submittedName>
        <fullName evidence="1">Uncharacterized protein</fullName>
    </submittedName>
</protein>
<accession>A0A9D4QGX0</accession>
<dbReference type="PANTHER" id="PTHR33198:SF20">
    <property type="entry name" value="RETROTRANSPOSON GAG DOMAIN-CONTAINING PROTEIN"/>
    <property type="match status" value="1"/>
</dbReference>
<dbReference type="AlphaFoldDB" id="A0A9D4QGX0"/>
<sequence length="236" mass="26071">MASPIFPPLFLSSTGDPPILWSDWKLIFQAYADTAGEDATKPKRRKALLLNALGHAGLKLFYTLNATNASASTPALDMFQDGVALFNGHFKDASCDYIARLKFQERRQFRGEPVTNFITSPRTLPASCGFSALENDMLRHQLFTGIASQNVHCRILQKGAAAAFRCGGPRRRFFVSQDASTWRPFFVSARRSTWPPVSSLSVAANMAAPPLRGGEEAVKMATPCRQIQSFRINIEL</sequence>
<name>A0A9D4QGX0_RHISA</name>